<feature type="coiled-coil region" evidence="1">
    <location>
        <begin position="100"/>
        <end position="171"/>
    </location>
</feature>
<dbReference type="EMBL" id="JABAGO010000038">
    <property type="protein sequence ID" value="NMF00042.1"/>
    <property type="molecule type" value="Genomic_DNA"/>
</dbReference>
<keyword evidence="1" id="KW-0175">Coiled coil</keyword>
<name>A0A848CYN6_ANEAE</name>
<comment type="caution">
    <text evidence="2">The sequence shown here is derived from an EMBL/GenBank/DDBJ whole genome shotgun (WGS) entry which is preliminary data.</text>
</comment>
<evidence type="ECO:0000256" key="1">
    <source>
        <dbReference type="SAM" id="Coils"/>
    </source>
</evidence>
<gene>
    <name evidence="2" type="ORF">HF838_17555</name>
</gene>
<organism evidence="2 3">
    <name type="scientific">Aneurinibacillus aneurinilyticus</name>
    <name type="common">Bacillus aneurinolyticus</name>
    <dbReference type="NCBI Taxonomy" id="1391"/>
    <lineage>
        <taxon>Bacteria</taxon>
        <taxon>Bacillati</taxon>
        <taxon>Bacillota</taxon>
        <taxon>Bacilli</taxon>
        <taxon>Bacillales</taxon>
        <taxon>Paenibacillaceae</taxon>
        <taxon>Aneurinibacillus group</taxon>
        <taxon>Aneurinibacillus</taxon>
    </lineage>
</organism>
<protein>
    <submittedName>
        <fullName evidence="2">Uncharacterized protein</fullName>
    </submittedName>
</protein>
<evidence type="ECO:0000313" key="3">
    <source>
        <dbReference type="Proteomes" id="UP000561326"/>
    </source>
</evidence>
<dbReference type="RefSeq" id="WP_168975913.1">
    <property type="nucleotide sequence ID" value="NZ_JABAGO010000038.1"/>
</dbReference>
<reference evidence="2 3" key="1">
    <citation type="submission" date="2020-04" db="EMBL/GenBank/DDBJ databases">
        <authorList>
            <person name="Hitch T.C.A."/>
            <person name="Wylensek D."/>
            <person name="Clavel T."/>
        </authorList>
    </citation>
    <scope>NUCLEOTIDE SEQUENCE [LARGE SCALE GENOMIC DNA]</scope>
    <source>
        <strain evidence="2 3">WB01_D5_05</strain>
    </source>
</reference>
<evidence type="ECO:0000313" key="2">
    <source>
        <dbReference type="EMBL" id="NMF00042.1"/>
    </source>
</evidence>
<sequence>MSTQSHAIIGENIEVTDHAADEAAKDFGVERHKAKRWIADKLRKATFIALSCGVNGEPGRIFAYRRMSIVVSPNEDKVITVYAQNTADEKMREKIQRVALREVRAKEREAKRQIAEIERQKADLIVEAAQANRKLIDARTKAAKAKLQAVIAEADEKITKLNEMIFEIKQDAARVVKSAVAFFV</sequence>
<dbReference type="Proteomes" id="UP000561326">
    <property type="component" value="Unassembled WGS sequence"/>
</dbReference>
<accession>A0A848CYN6</accession>
<dbReference type="AlphaFoldDB" id="A0A848CYN6"/>
<proteinExistence type="predicted"/>